<proteinExistence type="inferred from homology"/>
<evidence type="ECO:0000256" key="2">
    <source>
        <dbReference type="ARBA" id="ARBA00008766"/>
    </source>
</evidence>
<evidence type="ECO:0000313" key="7">
    <source>
        <dbReference type="EMBL" id="CEI84500.1"/>
    </source>
</evidence>
<dbReference type="SUPFAM" id="SSF55920">
    <property type="entry name" value="Creatinase/aminopeptidase"/>
    <property type="match status" value="1"/>
</dbReference>
<gene>
    <name evidence="7" type="ORF">BN997_04449</name>
</gene>
<sequence>MSDRINHLFAELKKQQADSCFISSKANVYYLSGYYTDPHERVIGILVMDGIDPIFLLPKMEEDDARNAGWEHLIVSYYDHENPWHSLQAFLKKQEKEPAVMAVEKDHLTLYRYNQLQEIFPDAAYIDATPVIQNLRLIKTKKEHDLLRTAAELADLGVKTGVEALKEGVSELEVVATIEHTLKKQGIREMSFQTMALFGSKTASPHGNPDKTQLEKNSFVLFDLGVIYQGYCSDITRTVAFGNISDEQKQIYDTVLEAQERAIDASRTGTAVGELDKIARNYITEQGYGDYFTHRLGHGLGIETHEYPSMHSDNTLPIEPGMCFTIEPGIYVPNIGGVRIEDMLFTTNYMPLELTKYPKTLQIIS</sequence>
<dbReference type="OrthoDB" id="9806388at2"/>
<dbReference type="InterPro" id="IPR036005">
    <property type="entry name" value="Creatinase/aminopeptidase-like"/>
</dbReference>
<dbReference type="RefSeq" id="WP_042535368.1">
    <property type="nucleotide sequence ID" value="NZ_CDGG01000001.1"/>
</dbReference>
<dbReference type="InterPro" id="IPR000587">
    <property type="entry name" value="Creatinase_N"/>
</dbReference>
<accession>A0A0A1MGG0</accession>
<dbReference type="InterPro" id="IPR029149">
    <property type="entry name" value="Creatin/AminoP/Spt16_N"/>
</dbReference>
<organism evidence="7 8">
    <name type="scientific">Oceanobacillus oncorhynchi</name>
    <dbReference type="NCBI Taxonomy" id="545501"/>
    <lineage>
        <taxon>Bacteria</taxon>
        <taxon>Bacillati</taxon>
        <taxon>Bacillota</taxon>
        <taxon>Bacilli</taxon>
        <taxon>Bacillales</taxon>
        <taxon>Bacillaceae</taxon>
        <taxon>Oceanobacillus</taxon>
    </lineage>
</organism>
<name>A0A0A1MGG0_9BACI</name>
<dbReference type="InterPro" id="IPR000994">
    <property type="entry name" value="Pept_M24"/>
</dbReference>
<dbReference type="PANTHER" id="PTHR46112">
    <property type="entry name" value="AMINOPEPTIDASE"/>
    <property type="match status" value="1"/>
</dbReference>
<evidence type="ECO:0000313" key="8">
    <source>
        <dbReference type="Proteomes" id="UP000040453"/>
    </source>
</evidence>
<dbReference type="CDD" id="cd01092">
    <property type="entry name" value="APP-like"/>
    <property type="match status" value="1"/>
</dbReference>
<feature type="domain" description="Peptidase M24" evidence="5">
    <location>
        <begin position="146"/>
        <end position="347"/>
    </location>
</feature>
<evidence type="ECO:0000259" key="6">
    <source>
        <dbReference type="Pfam" id="PF01321"/>
    </source>
</evidence>
<keyword evidence="4" id="KW-0464">Manganese</keyword>
<dbReference type="PANTHER" id="PTHR46112:SF10">
    <property type="entry name" value="DIPEPTIDASE YKVY-RELATED"/>
    <property type="match status" value="1"/>
</dbReference>
<comment type="cofactor">
    <cofactor evidence="1">
        <name>Mn(2+)</name>
        <dbReference type="ChEBI" id="CHEBI:29035"/>
    </cofactor>
</comment>
<evidence type="ECO:0000259" key="5">
    <source>
        <dbReference type="Pfam" id="PF00557"/>
    </source>
</evidence>
<dbReference type="FunFam" id="3.90.230.10:FF:000014">
    <property type="entry name" value="Aminopeptidase P family protein"/>
    <property type="match status" value="1"/>
</dbReference>
<dbReference type="GO" id="GO:0016787">
    <property type="term" value="F:hydrolase activity"/>
    <property type="evidence" value="ECO:0007669"/>
    <property type="project" value="UniProtKB-KW"/>
</dbReference>
<evidence type="ECO:0000256" key="1">
    <source>
        <dbReference type="ARBA" id="ARBA00001936"/>
    </source>
</evidence>
<protein>
    <submittedName>
        <fullName evidence="7">Putative peptidase</fullName>
    </submittedName>
</protein>
<keyword evidence="8" id="KW-1185">Reference proteome</keyword>
<dbReference type="Pfam" id="PF00557">
    <property type="entry name" value="Peptidase_M24"/>
    <property type="match status" value="1"/>
</dbReference>
<keyword evidence="3" id="KW-0378">Hydrolase</keyword>
<feature type="domain" description="Creatinase N-terminal" evidence="6">
    <location>
        <begin position="4"/>
        <end position="138"/>
    </location>
</feature>
<dbReference type="SUPFAM" id="SSF53092">
    <property type="entry name" value="Creatinase/prolidase N-terminal domain"/>
    <property type="match status" value="1"/>
</dbReference>
<comment type="similarity">
    <text evidence="2">Belongs to the peptidase M24B family.</text>
</comment>
<dbReference type="AlphaFoldDB" id="A0A0A1MGG0"/>
<dbReference type="Proteomes" id="UP000040453">
    <property type="component" value="Unassembled WGS sequence"/>
</dbReference>
<dbReference type="Pfam" id="PF01321">
    <property type="entry name" value="Creatinase_N"/>
    <property type="match status" value="1"/>
</dbReference>
<dbReference type="Gene3D" id="3.90.230.10">
    <property type="entry name" value="Creatinase/methionine aminopeptidase superfamily"/>
    <property type="match status" value="1"/>
</dbReference>
<dbReference type="EMBL" id="CDGG01000001">
    <property type="protein sequence ID" value="CEI84500.1"/>
    <property type="molecule type" value="Genomic_DNA"/>
</dbReference>
<dbReference type="InterPro" id="IPR050659">
    <property type="entry name" value="Peptidase_M24B"/>
</dbReference>
<evidence type="ECO:0000256" key="4">
    <source>
        <dbReference type="ARBA" id="ARBA00023211"/>
    </source>
</evidence>
<reference evidence="7 8" key="1">
    <citation type="submission" date="2014-11" db="EMBL/GenBank/DDBJ databases">
        <authorList>
            <person name="Urmite Genomes Urmite Genomes"/>
        </authorList>
    </citation>
    <scope>NUCLEOTIDE SEQUENCE [LARGE SCALE GENOMIC DNA]</scope>
    <source>
        <strain evidence="7 8">Oc5</strain>
    </source>
</reference>
<evidence type="ECO:0000256" key="3">
    <source>
        <dbReference type="ARBA" id="ARBA00022801"/>
    </source>
</evidence>
<dbReference type="Gene3D" id="3.40.350.10">
    <property type="entry name" value="Creatinase/prolidase N-terminal domain"/>
    <property type="match status" value="1"/>
</dbReference>
<dbReference type="STRING" id="545501.BN997_04449"/>